<dbReference type="PANTHER" id="PTHR33304:SF61">
    <property type="entry name" value="RING_FYVE_PHD ZINC FINGER SUPERFAMILY PROTEIN"/>
    <property type="match status" value="1"/>
</dbReference>
<feature type="compositionally biased region" description="Polar residues" evidence="7">
    <location>
        <begin position="377"/>
        <end position="388"/>
    </location>
</feature>
<evidence type="ECO:0000256" key="2">
    <source>
        <dbReference type="ARBA" id="ARBA00022771"/>
    </source>
</evidence>
<evidence type="ECO:0000256" key="3">
    <source>
        <dbReference type="ARBA" id="ARBA00022833"/>
    </source>
</evidence>
<evidence type="ECO:0000259" key="8">
    <source>
        <dbReference type="PROSITE" id="PS50016"/>
    </source>
</evidence>
<keyword evidence="5" id="KW-0804">Transcription</keyword>
<feature type="compositionally biased region" description="Basic and acidic residues" evidence="7">
    <location>
        <begin position="328"/>
        <end position="352"/>
    </location>
</feature>
<dbReference type="InterPro" id="IPR019787">
    <property type="entry name" value="Znf_PHD-finger"/>
</dbReference>
<dbReference type="SUPFAM" id="SSF57903">
    <property type="entry name" value="FYVE/PHD zinc finger"/>
    <property type="match status" value="1"/>
</dbReference>
<dbReference type="PANTHER" id="PTHR33304">
    <property type="match status" value="1"/>
</dbReference>
<evidence type="ECO:0000256" key="1">
    <source>
        <dbReference type="ARBA" id="ARBA00022723"/>
    </source>
</evidence>
<keyword evidence="2 6" id="KW-0863">Zinc-finger</keyword>
<feature type="compositionally biased region" description="Acidic residues" evidence="7">
    <location>
        <begin position="79"/>
        <end position="93"/>
    </location>
</feature>
<gene>
    <name evidence="9" type="ORF">BAE44_0009471</name>
</gene>
<feature type="region of interest" description="Disordered" evidence="7">
    <location>
        <begin position="827"/>
        <end position="903"/>
    </location>
</feature>
<dbReference type="EMBL" id="LWDX02027439">
    <property type="protein sequence ID" value="OEL29510.1"/>
    <property type="molecule type" value="Genomic_DNA"/>
</dbReference>
<feature type="compositionally biased region" description="Basic and acidic residues" evidence="7">
    <location>
        <begin position="193"/>
        <end position="209"/>
    </location>
</feature>
<feature type="compositionally biased region" description="Basic residues" evidence="7">
    <location>
        <begin position="55"/>
        <end position="72"/>
    </location>
</feature>
<feature type="region of interest" description="Disordered" evidence="7">
    <location>
        <begin position="367"/>
        <end position="388"/>
    </location>
</feature>
<feature type="compositionally biased region" description="Basic and acidic residues" evidence="7">
    <location>
        <begin position="166"/>
        <end position="175"/>
    </location>
</feature>
<keyword evidence="4" id="KW-0805">Transcription regulation</keyword>
<keyword evidence="1" id="KW-0479">Metal-binding</keyword>
<organism evidence="9 10">
    <name type="scientific">Dichanthelium oligosanthes</name>
    <dbReference type="NCBI Taxonomy" id="888268"/>
    <lineage>
        <taxon>Eukaryota</taxon>
        <taxon>Viridiplantae</taxon>
        <taxon>Streptophyta</taxon>
        <taxon>Embryophyta</taxon>
        <taxon>Tracheophyta</taxon>
        <taxon>Spermatophyta</taxon>
        <taxon>Magnoliopsida</taxon>
        <taxon>Liliopsida</taxon>
        <taxon>Poales</taxon>
        <taxon>Poaceae</taxon>
        <taxon>PACMAD clade</taxon>
        <taxon>Panicoideae</taxon>
        <taxon>Panicodae</taxon>
        <taxon>Paniceae</taxon>
        <taxon>Dichantheliinae</taxon>
        <taxon>Dichanthelium</taxon>
    </lineage>
</organism>
<feature type="compositionally biased region" description="Polar residues" evidence="7">
    <location>
        <begin position="144"/>
        <end position="165"/>
    </location>
</feature>
<dbReference type="GO" id="GO:0008270">
    <property type="term" value="F:zinc ion binding"/>
    <property type="evidence" value="ECO:0007669"/>
    <property type="project" value="UniProtKB-KW"/>
</dbReference>
<evidence type="ECO:0000313" key="10">
    <source>
        <dbReference type="Proteomes" id="UP000095767"/>
    </source>
</evidence>
<feature type="domain" description="PHD-type" evidence="8">
    <location>
        <begin position="229"/>
        <end position="280"/>
    </location>
</feature>
<dbReference type="STRING" id="888268.A0A1E5VWL5"/>
<protein>
    <recommendedName>
        <fullName evidence="8">PHD-type domain-containing protein</fullName>
    </recommendedName>
</protein>
<dbReference type="AlphaFoldDB" id="A0A1E5VWL5"/>
<dbReference type="SMART" id="SM00249">
    <property type="entry name" value="PHD"/>
    <property type="match status" value="1"/>
</dbReference>
<evidence type="ECO:0000256" key="4">
    <source>
        <dbReference type="ARBA" id="ARBA00023015"/>
    </source>
</evidence>
<dbReference type="Proteomes" id="UP000095767">
    <property type="component" value="Unassembled WGS sequence"/>
</dbReference>
<feature type="compositionally biased region" description="Polar residues" evidence="7">
    <location>
        <begin position="893"/>
        <end position="903"/>
    </location>
</feature>
<dbReference type="OrthoDB" id="787137at2759"/>
<dbReference type="InterPro" id="IPR013083">
    <property type="entry name" value="Znf_RING/FYVE/PHD"/>
</dbReference>
<dbReference type="Pfam" id="PF23121">
    <property type="entry name" value="SPOC_AIPP2"/>
    <property type="match status" value="1"/>
</dbReference>
<evidence type="ECO:0000256" key="6">
    <source>
        <dbReference type="PROSITE-ProRule" id="PRU00146"/>
    </source>
</evidence>
<dbReference type="InterPro" id="IPR001965">
    <property type="entry name" value="Znf_PHD"/>
</dbReference>
<keyword evidence="3" id="KW-0862">Zinc</keyword>
<proteinExistence type="predicted"/>
<dbReference type="GO" id="GO:0034244">
    <property type="term" value="P:negative regulation of transcription elongation by RNA polymerase II"/>
    <property type="evidence" value="ECO:0007669"/>
    <property type="project" value="InterPro"/>
</dbReference>
<sequence length="903" mass="98181">MHLSCLTPDTIRINNTTNGYLCSVRNADRAARNSDRRNNVISWISEIKDTSTVAVRKKRGRRAPPSAKRLHDKKVDKEIDSDDAVDNDIDDTDEGHVGKNQSVVHSEGPVDGGTGNGLQKTDQSGNSSDGPSSASEEQDHSTNSKDILQKGSSQTTKKVSGTSTRSKQDAPHLEQEGADDDGSHVQAAVVNKGVDDERSSHEIKDDKVSDAQVNTTSSDDKSSEEIEDVKVCDICGDVGEEEKLAVCSRCNDGAEHTYCMRVMMEEVPESEWLCEDCQTALESEKEKKLEKSQVKIGTSKGQSFEGEMNKPAVAAKSRSSSDSESEAENVRNKESDATNKGNDTVKNRIKEDAPITSRISSLRESSFGYDADKGKQPSHQVGTSLASNAPKNQVPQLRAQPLATGINMIDTNNLGPDHVQSGNSELKKPLLAKVPGSMMLSTAEKSSGGILGSSVQRKNPIYGPKDVLLASFGHVKKPSPLSARANEQDMRYISSTLGRTSADNGRTVPSDRRDESSQAFSTGDEPMASTVPELDWIWQGGFELWRTGRSPELCDGFQAHLSCSASQLVLEVAKKFPSKVQLEEVPRQNSWPTQFQENGPTYDNVGLFFFARDVQSKLVENMLKNDLVLRGSVDAVELLIFPSNILSKNFQKLAEKIAQTFHLMYRQVGWNLNDPNLVKSANCLPSLEANHEVCLNGENSMDQPVSGRTLDNLLDSTNSNGAMGPSAMATEIKHQKPDVMTSNTFGGNVSERDFDVNTLAVACSVSLTHQEEDLMDIDHVNTSEISTGALDSHASGGARKRNFEMANGAAEVGVLEHKKIKLDTVVSSNSGLNDEESPESVPSNVGEKQAMGDNLSTDITGPLSLSLAFPPRKEQASKPQSEPQRQFPERSNRNNTSSIWGQQ</sequence>
<dbReference type="InterPro" id="IPR049914">
    <property type="entry name" value="PHD1-3/5-6"/>
</dbReference>
<name>A0A1E5VWL5_9POAL</name>
<accession>A0A1E5VWL5</accession>
<dbReference type="Gene3D" id="3.30.40.10">
    <property type="entry name" value="Zinc/RING finger domain, C3HC4 (zinc finger)"/>
    <property type="match status" value="1"/>
</dbReference>
<feature type="compositionally biased region" description="Basic and acidic residues" evidence="7">
    <location>
        <begin position="218"/>
        <end position="227"/>
    </location>
</feature>
<evidence type="ECO:0000313" key="9">
    <source>
        <dbReference type="EMBL" id="OEL29510.1"/>
    </source>
</evidence>
<feature type="compositionally biased region" description="Low complexity" evidence="7">
    <location>
        <begin position="122"/>
        <end position="135"/>
    </location>
</feature>
<feature type="region of interest" description="Disordered" evidence="7">
    <location>
        <begin position="285"/>
        <end position="352"/>
    </location>
</feature>
<evidence type="ECO:0000256" key="5">
    <source>
        <dbReference type="ARBA" id="ARBA00023163"/>
    </source>
</evidence>
<dbReference type="Pfam" id="PF00628">
    <property type="entry name" value="PHD"/>
    <property type="match status" value="1"/>
</dbReference>
<feature type="region of interest" description="Disordered" evidence="7">
    <location>
        <begin position="495"/>
        <end position="528"/>
    </location>
</feature>
<feature type="region of interest" description="Disordered" evidence="7">
    <location>
        <begin position="55"/>
        <end position="227"/>
    </location>
</feature>
<dbReference type="GO" id="GO:0140566">
    <property type="term" value="F:histone reader activity"/>
    <property type="evidence" value="ECO:0007669"/>
    <property type="project" value="InterPro"/>
</dbReference>
<evidence type="ECO:0000256" key="7">
    <source>
        <dbReference type="SAM" id="MobiDB-lite"/>
    </source>
</evidence>
<reference evidence="9 10" key="1">
    <citation type="submission" date="2016-09" db="EMBL/GenBank/DDBJ databases">
        <title>The draft genome of Dichanthelium oligosanthes: A C3 panicoid grass species.</title>
        <authorList>
            <person name="Studer A.J."/>
            <person name="Schnable J.C."/>
            <person name="Brutnell T.P."/>
        </authorList>
    </citation>
    <scope>NUCLEOTIDE SEQUENCE [LARGE SCALE GENOMIC DNA]</scope>
    <source>
        <strain evidence="10">cv. Kellogg 1175</strain>
        <tissue evidence="9">Leaf</tissue>
    </source>
</reference>
<comment type="caution">
    <text evidence="9">The sequence shown here is derived from an EMBL/GenBank/DDBJ whole genome shotgun (WGS) entry which is preliminary data.</text>
</comment>
<keyword evidence="10" id="KW-1185">Reference proteome</keyword>
<dbReference type="PROSITE" id="PS50016">
    <property type="entry name" value="ZF_PHD_2"/>
    <property type="match status" value="1"/>
</dbReference>
<dbReference type="InterPro" id="IPR011011">
    <property type="entry name" value="Znf_FYVE_PHD"/>
</dbReference>
<feature type="compositionally biased region" description="Polar residues" evidence="7">
    <location>
        <begin position="495"/>
        <end position="504"/>
    </location>
</feature>
<dbReference type="InterPro" id="IPR056280">
    <property type="entry name" value="AIPP2-like_SPOC"/>
</dbReference>